<protein>
    <submittedName>
        <fullName evidence="2">Uncharacterized protein</fullName>
    </submittedName>
</protein>
<proteinExistence type="predicted"/>
<dbReference type="AlphaFoldDB" id="A0A9P6B785"/>
<keyword evidence="1" id="KW-0812">Transmembrane</keyword>
<sequence>MHHRNVLRAACCRDPSCGFEYQFLFGTTLHGEISPNRKHRYDYLTSSLLFALTHSWSIFTFQFEVRIGFYP</sequence>
<name>A0A9P6B785_9AGAM</name>
<dbReference type="EMBL" id="MU128924">
    <property type="protein sequence ID" value="KAF9518547.1"/>
    <property type="molecule type" value="Genomic_DNA"/>
</dbReference>
<evidence type="ECO:0000256" key="1">
    <source>
        <dbReference type="SAM" id="Phobius"/>
    </source>
</evidence>
<accession>A0A9P6B785</accession>
<evidence type="ECO:0000313" key="3">
    <source>
        <dbReference type="Proteomes" id="UP000886523"/>
    </source>
</evidence>
<reference evidence="2" key="1">
    <citation type="journal article" date="2020" name="Nat. Commun.">
        <title>Large-scale genome sequencing of mycorrhizal fungi provides insights into the early evolution of symbiotic traits.</title>
        <authorList>
            <person name="Miyauchi S."/>
            <person name="Kiss E."/>
            <person name="Kuo A."/>
            <person name="Drula E."/>
            <person name="Kohler A."/>
            <person name="Sanchez-Garcia M."/>
            <person name="Morin E."/>
            <person name="Andreopoulos B."/>
            <person name="Barry K.W."/>
            <person name="Bonito G."/>
            <person name="Buee M."/>
            <person name="Carver A."/>
            <person name="Chen C."/>
            <person name="Cichocki N."/>
            <person name="Clum A."/>
            <person name="Culley D."/>
            <person name="Crous P.W."/>
            <person name="Fauchery L."/>
            <person name="Girlanda M."/>
            <person name="Hayes R.D."/>
            <person name="Keri Z."/>
            <person name="LaButti K."/>
            <person name="Lipzen A."/>
            <person name="Lombard V."/>
            <person name="Magnuson J."/>
            <person name="Maillard F."/>
            <person name="Murat C."/>
            <person name="Nolan M."/>
            <person name="Ohm R.A."/>
            <person name="Pangilinan J."/>
            <person name="Pereira M.F."/>
            <person name="Perotto S."/>
            <person name="Peter M."/>
            <person name="Pfister S."/>
            <person name="Riley R."/>
            <person name="Sitrit Y."/>
            <person name="Stielow J.B."/>
            <person name="Szollosi G."/>
            <person name="Zifcakova L."/>
            <person name="Stursova M."/>
            <person name="Spatafora J.W."/>
            <person name="Tedersoo L."/>
            <person name="Vaario L.M."/>
            <person name="Yamada A."/>
            <person name="Yan M."/>
            <person name="Wang P."/>
            <person name="Xu J."/>
            <person name="Bruns T."/>
            <person name="Baldrian P."/>
            <person name="Vilgalys R."/>
            <person name="Dunand C."/>
            <person name="Henrissat B."/>
            <person name="Grigoriev I.V."/>
            <person name="Hibbett D."/>
            <person name="Nagy L.G."/>
            <person name="Martin F.M."/>
        </authorList>
    </citation>
    <scope>NUCLEOTIDE SEQUENCE</scope>
    <source>
        <strain evidence="2">UP504</strain>
    </source>
</reference>
<keyword evidence="1" id="KW-1133">Transmembrane helix</keyword>
<comment type="caution">
    <text evidence="2">The sequence shown here is derived from an EMBL/GenBank/DDBJ whole genome shotgun (WGS) entry which is preliminary data.</text>
</comment>
<gene>
    <name evidence="2" type="ORF">BS47DRAFT_263232</name>
</gene>
<organism evidence="2 3">
    <name type="scientific">Hydnum rufescens UP504</name>
    <dbReference type="NCBI Taxonomy" id="1448309"/>
    <lineage>
        <taxon>Eukaryota</taxon>
        <taxon>Fungi</taxon>
        <taxon>Dikarya</taxon>
        <taxon>Basidiomycota</taxon>
        <taxon>Agaricomycotina</taxon>
        <taxon>Agaricomycetes</taxon>
        <taxon>Cantharellales</taxon>
        <taxon>Hydnaceae</taxon>
        <taxon>Hydnum</taxon>
    </lineage>
</organism>
<keyword evidence="1" id="KW-0472">Membrane</keyword>
<feature type="transmembrane region" description="Helical" evidence="1">
    <location>
        <begin position="43"/>
        <end position="63"/>
    </location>
</feature>
<evidence type="ECO:0000313" key="2">
    <source>
        <dbReference type="EMBL" id="KAF9518547.1"/>
    </source>
</evidence>
<dbReference type="Proteomes" id="UP000886523">
    <property type="component" value="Unassembled WGS sequence"/>
</dbReference>
<keyword evidence="3" id="KW-1185">Reference proteome</keyword>